<protein>
    <submittedName>
        <fullName evidence="1">Uncharacterized protein</fullName>
    </submittedName>
</protein>
<accession>A0ABD6E8M4</accession>
<sequence>MSGFIRPYGSRYVNISRLNANESDNDVIVIRYVPASIDKGRSGEEASKFLETVSENKVAEVNIHIKATNEEIVKDEKREPTLGPQIGV</sequence>
<evidence type="ECO:0000313" key="2">
    <source>
        <dbReference type="Proteomes" id="UP001608902"/>
    </source>
</evidence>
<dbReference type="AlphaFoldDB" id="A0ABD6E8M4"/>
<proteinExistence type="predicted"/>
<dbReference type="EMBL" id="JBGFUD010000964">
    <property type="protein sequence ID" value="MFH4975541.1"/>
    <property type="molecule type" value="Genomic_DNA"/>
</dbReference>
<evidence type="ECO:0000313" key="1">
    <source>
        <dbReference type="EMBL" id="MFH4975541.1"/>
    </source>
</evidence>
<dbReference type="Proteomes" id="UP001608902">
    <property type="component" value="Unassembled WGS sequence"/>
</dbReference>
<keyword evidence="2" id="KW-1185">Reference proteome</keyword>
<organism evidence="1 2">
    <name type="scientific">Gnathostoma spinigerum</name>
    <dbReference type="NCBI Taxonomy" id="75299"/>
    <lineage>
        <taxon>Eukaryota</taxon>
        <taxon>Metazoa</taxon>
        <taxon>Ecdysozoa</taxon>
        <taxon>Nematoda</taxon>
        <taxon>Chromadorea</taxon>
        <taxon>Rhabditida</taxon>
        <taxon>Spirurina</taxon>
        <taxon>Gnathostomatomorpha</taxon>
        <taxon>Gnathostomatoidea</taxon>
        <taxon>Gnathostomatidae</taxon>
        <taxon>Gnathostoma</taxon>
    </lineage>
</organism>
<comment type="caution">
    <text evidence="1">The sequence shown here is derived from an EMBL/GenBank/DDBJ whole genome shotgun (WGS) entry which is preliminary data.</text>
</comment>
<reference evidence="1 2" key="1">
    <citation type="submission" date="2024-08" db="EMBL/GenBank/DDBJ databases">
        <title>Gnathostoma spinigerum genome.</title>
        <authorList>
            <person name="Gonzalez-Bertolin B."/>
            <person name="Monzon S."/>
            <person name="Zaballos A."/>
            <person name="Jimenez P."/>
            <person name="Dekumyoy P."/>
            <person name="Varona S."/>
            <person name="Cuesta I."/>
            <person name="Sumanam S."/>
            <person name="Adisakwattana P."/>
            <person name="Gasser R.B."/>
            <person name="Hernandez-Gonzalez A."/>
            <person name="Young N.D."/>
            <person name="Perteguer M.J."/>
        </authorList>
    </citation>
    <scope>NUCLEOTIDE SEQUENCE [LARGE SCALE GENOMIC DNA]</scope>
    <source>
        <strain evidence="1">AL3</strain>
        <tissue evidence="1">Liver</tissue>
    </source>
</reference>
<name>A0ABD6E8M4_9BILA</name>
<gene>
    <name evidence="1" type="ORF">AB6A40_002250</name>
</gene>